<evidence type="ECO:0000313" key="2">
    <source>
        <dbReference type="Proteomes" id="UP000821845"/>
    </source>
</evidence>
<dbReference type="Proteomes" id="UP000821845">
    <property type="component" value="Chromosome 11"/>
</dbReference>
<sequence>MEAARDAAALLGGVVIFVSFLVSLSISWRVRHARDSSVVAFLPLAADVVELYAWRLCGHATGNIGMASFYAFGFAIMTFNATVHRLYSSWTGPGLALIAALLVMTAASSKMTTAGLHNVARFCTMFARLAPVVRILTYPLPEIATCALVICGLRTLIAVIGGDVWDIAWHIPGTVVAAVEIGVAICGRSLITRGCCFSGTM</sequence>
<proteinExistence type="predicted"/>
<gene>
    <name evidence="1" type="ORF">HPB50_023699</name>
</gene>
<organism evidence="1 2">
    <name type="scientific">Hyalomma asiaticum</name>
    <name type="common">Tick</name>
    <dbReference type="NCBI Taxonomy" id="266040"/>
    <lineage>
        <taxon>Eukaryota</taxon>
        <taxon>Metazoa</taxon>
        <taxon>Ecdysozoa</taxon>
        <taxon>Arthropoda</taxon>
        <taxon>Chelicerata</taxon>
        <taxon>Arachnida</taxon>
        <taxon>Acari</taxon>
        <taxon>Parasitiformes</taxon>
        <taxon>Ixodida</taxon>
        <taxon>Ixodoidea</taxon>
        <taxon>Ixodidae</taxon>
        <taxon>Hyalomminae</taxon>
        <taxon>Hyalomma</taxon>
    </lineage>
</organism>
<name>A0ACB7T4P8_HYAAI</name>
<keyword evidence="2" id="KW-1185">Reference proteome</keyword>
<accession>A0ACB7T4P8</accession>
<protein>
    <submittedName>
        <fullName evidence="1">Uncharacterized protein</fullName>
    </submittedName>
</protein>
<comment type="caution">
    <text evidence="1">The sequence shown here is derived from an EMBL/GenBank/DDBJ whole genome shotgun (WGS) entry which is preliminary data.</text>
</comment>
<reference evidence="1" key="1">
    <citation type="submission" date="2020-05" db="EMBL/GenBank/DDBJ databases">
        <title>Large-scale comparative analyses of tick genomes elucidate their genetic diversity and vector capacities.</title>
        <authorList>
            <person name="Jia N."/>
            <person name="Wang J."/>
            <person name="Shi W."/>
            <person name="Du L."/>
            <person name="Sun Y."/>
            <person name="Zhan W."/>
            <person name="Jiang J."/>
            <person name="Wang Q."/>
            <person name="Zhang B."/>
            <person name="Ji P."/>
            <person name="Sakyi L.B."/>
            <person name="Cui X."/>
            <person name="Yuan T."/>
            <person name="Jiang B."/>
            <person name="Yang W."/>
            <person name="Lam T.T.-Y."/>
            <person name="Chang Q."/>
            <person name="Ding S."/>
            <person name="Wang X."/>
            <person name="Zhu J."/>
            <person name="Ruan X."/>
            <person name="Zhao L."/>
            <person name="Wei J."/>
            <person name="Que T."/>
            <person name="Du C."/>
            <person name="Cheng J."/>
            <person name="Dai P."/>
            <person name="Han X."/>
            <person name="Huang E."/>
            <person name="Gao Y."/>
            <person name="Liu J."/>
            <person name="Shao H."/>
            <person name="Ye R."/>
            <person name="Li L."/>
            <person name="Wei W."/>
            <person name="Wang X."/>
            <person name="Wang C."/>
            <person name="Yang T."/>
            <person name="Huo Q."/>
            <person name="Li W."/>
            <person name="Guo W."/>
            <person name="Chen H."/>
            <person name="Zhou L."/>
            <person name="Ni X."/>
            <person name="Tian J."/>
            <person name="Zhou Y."/>
            <person name="Sheng Y."/>
            <person name="Liu T."/>
            <person name="Pan Y."/>
            <person name="Xia L."/>
            <person name="Li J."/>
            <person name="Zhao F."/>
            <person name="Cao W."/>
        </authorList>
    </citation>
    <scope>NUCLEOTIDE SEQUENCE</scope>
    <source>
        <strain evidence="1">Hyas-2018</strain>
    </source>
</reference>
<evidence type="ECO:0000313" key="1">
    <source>
        <dbReference type="EMBL" id="KAH6941890.1"/>
    </source>
</evidence>
<dbReference type="EMBL" id="CM023491">
    <property type="protein sequence ID" value="KAH6941890.1"/>
    <property type="molecule type" value="Genomic_DNA"/>
</dbReference>